<feature type="chain" id="PRO_5002631316" evidence="8">
    <location>
        <begin position="23"/>
        <end position="596"/>
    </location>
</feature>
<evidence type="ECO:0000256" key="3">
    <source>
        <dbReference type="ARBA" id="ARBA00022692"/>
    </source>
</evidence>
<name>A0Y8Q9_9GAMM</name>
<feature type="transmembrane region" description="Helical" evidence="7">
    <location>
        <begin position="197"/>
        <end position="219"/>
    </location>
</feature>
<keyword evidence="6 7" id="KW-0472">Membrane</keyword>
<dbReference type="InterPro" id="IPR036929">
    <property type="entry name" value="DsbDN_sf"/>
</dbReference>
<organism evidence="10 11">
    <name type="scientific">marine gamma proteobacterium HTCC2143</name>
    <dbReference type="NCBI Taxonomy" id="247633"/>
    <lineage>
        <taxon>Bacteria</taxon>
        <taxon>Pseudomonadati</taxon>
        <taxon>Pseudomonadota</taxon>
        <taxon>Gammaproteobacteria</taxon>
        <taxon>Cellvibrionales</taxon>
        <taxon>Spongiibacteraceae</taxon>
        <taxon>BD1-7 clade</taxon>
    </lineage>
</organism>
<proteinExistence type="predicted"/>
<keyword evidence="4" id="KW-0201">Cytochrome c-type biogenesis</keyword>
<dbReference type="SUPFAM" id="SSF52833">
    <property type="entry name" value="Thioredoxin-like"/>
    <property type="match status" value="1"/>
</dbReference>
<dbReference type="GO" id="GO:0045454">
    <property type="term" value="P:cell redox homeostasis"/>
    <property type="evidence" value="ECO:0007669"/>
    <property type="project" value="TreeGrafter"/>
</dbReference>
<evidence type="ECO:0000256" key="1">
    <source>
        <dbReference type="ARBA" id="ARBA00004651"/>
    </source>
</evidence>
<keyword evidence="2" id="KW-1003">Cell membrane</keyword>
<feature type="transmembrane region" description="Helical" evidence="7">
    <location>
        <begin position="275"/>
        <end position="298"/>
    </location>
</feature>
<feature type="transmembrane region" description="Helical" evidence="7">
    <location>
        <begin position="442"/>
        <end position="461"/>
    </location>
</feature>
<feature type="transmembrane region" description="Helical" evidence="7">
    <location>
        <begin position="393"/>
        <end position="409"/>
    </location>
</feature>
<dbReference type="Pfam" id="PF11412">
    <property type="entry name" value="DsbD_N"/>
    <property type="match status" value="1"/>
</dbReference>
<dbReference type="CDD" id="cd02953">
    <property type="entry name" value="DsbDgamma"/>
    <property type="match status" value="1"/>
</dbReference>
<keyword evidence="11" id="KW-1185">Reference proteome</keyword>
<evidence type="ECO:0000313" key="11">
    <source>
        <dbReference type="Proteomes" id="UP000004931"/>
    </source>
</evidence>
<evidence type="ECO:0000259" key="9">
    <source>
        <dbReference type="PROSITE" id="PS51352"/>
    </source>
</evidence>
<dbReference type="PANTHER" id="PTHR32234:SF3">
    <property type="entry name" value="SUPPRESSION OF COPPER SENSITIVITY PROTEIN"/>
    <property type="match status" value="1"/>
</dbReference>
<dbReference type="GO" id="GO:0015035">
    <property type="term" value="F:protein-disulfide reductase activity"/>
    <property type="evidence" value="ECO:0007669"/>
    <property type="project" value="TreeGrafter"/>
</dbReference>
<dbReference type="InterPro" id="IPR036249">
    <property type="entry name" value="Thioredoxin-like_sf"/>
</dbReference>
<dbReference type="PANTHER" id="PTHR32234">
    <property type="entry name" value="THIOL:DISULFIDE INTERCHANGE PROTEIN DSBD"/>
    <property type="match status" value="1"/>
</dbReference>
<dbReference type="GO" id="GO:0005886">
    <property type="term" value="C:plasma membrane"/>
    <property type="evidence" value="ECO:0007669"/>
    <property type="project" value="UniProtKB-SubCell"/>
</dbReference>
<keyword evidence="5 7" id="KW-1133">Transmembrane helix</keyword>
<sequence>MRLIFLQCLLTALFLQASGVVAQDVFDRPSSAMSNVVTAEGLVIEDDFLSVEDAYILNAEFQPDGNLRLNWQISDGYYLYRHGFSVALTDENGAVETGITIPTGLEKHDEYFGDVEVYYHNADIVLGPIPESTPLQLAVTSQGCADAGLCYPPYTQHFQLDPAELSVAVMSSARGKSSIDNQRLSDQKTADFGSLPAMLLLALIGGAILNLMPCVFPVLSLKVLAFANDRDRSQSVHGLAYTSGVVLSFLAVAAILVSLQAAGEAIGWGFHLQSPWFVAALTYLFFVMGLSLSGFVEFGGRIMNLGGSLTQKTGYSGSFFTGILATVVASPCTAPFMGTALGFAVTQPTFVALSVFAALGFGMALPVLLLSYSPKLLAKIPRPGPWMDQLKQLLAFPLYATAVWLSWVVGNQTGVNGMALLMLGCVLITLAIWLWRGGIVKRAIAVSCATVALLILASSLLEPKTQLVDDSDQSWRPYSPEKLSELRAQEKAVFINITADWCITCLANERAVLSTDTVRQAMESSGITYLKGDWTNRDRQITALLKEYGRNGIPLYIMFANDNTDRGKILPQILTTETVLQAINEATASKTGLTLR</sequence>
<comment type="caution">
    <text evidence="10">The sequence shown here is derived from an EMBL/GenBank/DDBJ whole genome shotgun (WGS) entry which is preliminary data.</text>
</comment>
<dbReference type="AlphaFoldDB" id="A0Y8Q9"/>
<dbReference type="InterPro" id="IPR003834">
    <property type="entry name" value="Cyt_c_assmbl_TM_dom"/>
</dbReference>
<dbReference type="GO" id="GO:0017004">
    <property type="term" value="P:cytochrome complex assembly"/>
    <property type="evidence" value="ECO:0007669"/>
    <property type="project" value="UniProtKB-KW"/>
</dbReference>
<reference evidence="10 11" key="1">
    <citation type="journal article" date="2010" name="J. Bacteriol.">
        <title>Genome sequence of the oligotrophic marine Gammaproteobacterium HTCC2143, isolated from the Oregon Coast.</title>
        <authorList>
            <person name="Oh H.M."/>
            <person name="Kang I."/>
            <person name="Ferriera S."/>
            <person name="Giovannoni S.J."/>
            <person name="Cho J.C."/>
        </authorList>
    </citation>
    <scope>NUCLEOTIDE SEQUENCE [LARGE SCALE GENOMIC DNA]</scope>
    <source>
        <strain evidence="10 11">HTCC2143</strain>
    </source>
</reference>
<dbReference type="Pfam" id="PF02683">
    <property type="entry name" value="DsbD_TM"/>
    <property type="match status" value="1"/>
</dbReference>
<evidence type="ECO:0000256" key="6">
    <source>
        <dbReference type="ARBA" id="ARBA00023136"/>
    </source>
</evidence>
<dbReference type="EMBL" id="AAVT01000001">
    <property type="protein sequence ID" value="EAW32513.1"/>
    <property type="molecule type" value="Genomic_DNA"/>
</dbReference>
<evidence type="ECO:0000313" key="10">
    <source>
        <dbReference type="EMBL" id="EAW32513.1"/>
    </source>
</evidence>
<evidence type="ECO:0000256" key="7">
    <source>
        <dbReference type="SAM" id="Phobius"/>
    </source>
</evidence>
<feature type="transmembrane region" description="Helical" evidence="7">
    <location>
        <begin position="350"/>
        <end position="372"/>
    </location>
</feature>
<feature type="domain" description="Thioredoxin" evidence="9">
    <location>
        <begin position="456"/>
        <end position="588"/>
    </location>
</feature>
<dbReference type="OrthoDB" id="9811036at2"/>
<feature type="transmembrane region" description="Helical" evidence="7">
    <location>
        <begin position="319"/>
        <end position="344"/>
    </location>
</feature>
<evidence type="ECO:0000256" key="4">
    <source>
        <dbReference type="ARBA" id="ARBA00022748"/>
    </source>
</evidence>
<dbReference type="InterPro" id="IPR028250">
    <property type="entry name" value="DsbDN"/>
</dbReference>
<dbReference type="Pfam" id="PF13899">
    <property type="entry name" value="Thioredoxin_7"/>
    <property type="match status" value="1"/>
</dbReference>
<feature type="transmembrane region" description="Helical" evidence="7">
    <location>
        <begin position="415"/>
        <end position="435"/>
    </location>
</feature>
<dbReference type="Proteomes" id="UP000004931">
    <property type="component" value="Unassembled WGS sequence"/>
</dbReference>
<dbReference type="PROSITE" id="PS51352">
    <property type="entry name" value="THIOREDOXIN_2"/>
    <property type="match status" value="1"/>
</dbReference>
<feature type="transmembrane region" description="Helical" evidence="7">
    <location>
        <begin position="239"/>
        <end position="263"/>
    </location>
</feature>
<comment type="subcellular location">
    <subcellularLocation>
        <location evidence="1">Cell membrane</location>
        <topology evidence="1">Multi-pass membrane protein</topology>
    </subcellularLocation>
</comment>
<feature type="signal peptide" evidence="8">
    <location>
        <begin position="1"/>
        <end position="22"/>
    </location>
</feature>
<accession>A0Y8Q9</accession>
<dbReference type="InterPro" id="IPR035671">
    <property type="entry name" value="DsbD_gamma"/>
</dbReference>
<dbReference type="Gene3D" id="3.40.30.10">
    <property type="entry name" value="Glutaredoxin"/>
    <property type="match status" value="1"/>
</dbReference>
<dbReference type="SUPFAM" id="SSF74863">
    <property type="entry name" value="Thiol:disulfide interchange protein DsbD, N-terminal domain (DsbD-alpha)"/>
    <property type="match status" value="1"/>
</dbReference>
<evidence type="ECO:0000256" key="2">
    <source>
        <dbReference type="ARBA" id="ARBA00022475"/>
    </source>
</evidence>
<keyword evidence="3 7" id="KW-0812">Transmembrane</keyword>
<dbReference type="STRING" id="247633.GP2143_14696"/>
<keyword evidence="8" id="KW-0732">Signal</keyword>
<dbReference type="eggNOG" id="COG4232">
    <property type="taxonomic scope" value="Bacteria"/>
</dbReference>
<dbReference type="Gene3D" id="2.60.40.1250">
    <property type="entry name" value="Thiol:disulfide interchange protein DsbD, N-terminal domain"/>
    <property type="match status" value="1"/>
</dbReference>
<evidence type="ECO:0000256" key="5">
    <source>
        <dbReference type="ARBA" id="ARBA00022989"/>
    </source>
</evidence>
<protein>
    <submittedName>
        <fullName evidence="10">C-type cytochrome biogenesis protein (Copper tolerance)</fullName>
    </submittedName>
</protein>
<dbReference type="InterPro" id="IPR013766">
    <property type="entry name" value="Thioredoxin_domain"/>
</dbReference>
<evidence type="ECO:0000256" key="8">
    <source>
        <dbReference type="SAM" id="SignalP"/>
    </source>
</evidence>
<gene>
    <name evidence="10" type="ORF">GP2143_14696</name>
</gene>